<evidence type="ECO:0000256" key="2">
    <source>
        <dbReference type="ARBA" id="ARBA00004243"/>
    </source>
</evidence>
<dbReference type="AlphaFoldDB" id="L7LVH8"/>
<comment type="subcellular location">
    <subcellularLocation>
        <location evidence="2">Mitochondrion inner membrane</location>
        <topology evidence="2">Single-pass membrane protein</topology>
        <orientation evidence="2">Intermembrane side</orientation>
    </subcellularLocation>
</comment>
<evidence type="ECO:0000313" key="9">
    <source>
        <dbReference type="EMBL" id="JAA54908.1"/>
    </source>
</evidence>
<evidence type="ECO:0000256" key="6">
    <source>
        <dbReference type="ARBA" id="ARBA00063165"/>
    </source>
</evidence>
<accession>L7LVH8</accession>
<dbReference type="SUPFAM" id="SSF110111">
    <property type="entry name" value="Ctag/Cox11"/>
    <property type="match status" value="1"/>
</dbReference>
<dbReference type="FunFam" id="2.60.370.10:FF:000001">
    <property type="entry name" value="COX11 cytochrome c oxidase assembly homolog"/>
    <property type="match status" value="1"/>
</dbReference>
<keyword evidence="4 8" id="KW-1133">Transmembrane helix</keyword>
<evidence type="ECO:0000256" key="3">
    <source>
        <dbReference type="ARBA" id="ARBA00022692"/>
    </source>
</evidence>
<dbReference type="EMBL" id="GACK01010126">
    <property type="protein sequence ID" value="JAA54908.1"/>
    <property type="molecule type" value="mRNA"/>
</dbReference>
<comment type="subunit">
    <text evidence="6">Interacts with CNNM4/ACDP4. Interacts with RANBP2.</text>
</comment>
<reference evidence="9" key="2">
    <citation type="journal article" date="2015" name="J. Proteomics">
        <title>Sexual differences in the sialomes of the zebra tick, Rhipicephalus pulchellus.</title>
        <authorList>
            <person name="Tan A.W."/>
            <person name="Francischetti I.M."/>
            <person name="Slovak M."/>
            <person name="Kini R.M."/>
            <person name="Ribeiro J.M."/>
        </authorList>
    </citation>
    <scope>NUCLEOTIDE SEQUENCE</scope>
    <source>
        <tissue evidence="9">Salivary gland</tissue>
    </source>
</reference>
<comment type="function">
    <text evidence="1">Exerts its effect at some terminal stage of cytochrome c oxidase synthesis, probably by being involved in the insertion of the copper B into subunit I.</text>
</comment>
<name>L7LVH8_RHIPC</name>
<keyword evidence="3 8" id="KW-0812">Transmembrane</keyword>
<evidence type="ECO:0000256" key="5">
    <source>
        <dbReference type="ARBA" id="ARBA00023136"/>
    </source>
</evidence>
<dbReference type="PANTHER" id="PTHR21320:SF3">
    <property type="entry name" value="CYTOCHROME C OXIDASE ASSEMBLY PROTEIN COX11, MITOCHONDRIAL-RELATED"/>
    <property type="match status" value="1"/>
</dbReference>
<evidence type="ECO:0000256" key="4">
    <source>
        <dbReference type="ARBA" id="ARBA00022989"/>
    </source>
</evidence>
<dbReference type="InterPro" id="IPR023471">
    <property type="entry name" value="CtaG/Cox11_dom_sf"/>
</dbReference>
<evidence type="ECO:0000256" key="8">
    <source>
        <dbReference type="SAM" id="Phobius"/>
    </source>
</evidence>
<reference evidence="9" key="1">
    <citation type="submission" date="2012-11" db="EMBL/GenBank/DDBJ databases">
        <authorList>
            <person name="Lucero-Rivera Y.E."/>
            <person name="Tovar-Ramirez D."/>
        </authorList>
    </citation>
    <scope>NUCLEOTIDE SEQUENCE</scope>
    <source>
        <tissue evidence="9">Salivary gland</tissue>
    </source>
</reference>
<sequence length="257" mass="28894">MSLCVCACRSAVQLQKLLRRTLLTSPCARRMYYASGGARDKKNRTVLMYVTSMTVLVGGLSYAAVPLYRMYCQSTGRGGQAFAIEAGEKIEKMDRVSHRQIRVNFAADIGSFAIEAGEKIEKMDRVSHRQIRVNFAADIGSGLRWNFKPRQADIVVAPGETVLAFYTARNPGDKPVDGIATYNILPFEAGKYFNKIQCFCFEEQRLNPNEQVDMPVFFYIDPEFAADPLLENCNDITLSYTFFEAKPGIQLPLPNIR</sequence>
<feature type="transmembrane region" description="Helical" evidence="8">
    <location>
        <begin position="46"/>
        <end position="65"/>
    </location>
</feature>
<dbReference type="Pfam" id="PF04442">
    <property type="entry name" value="CtaG_Cox11"/>
    <property type="match status" value="1"/>
</dbReference>
<dbReference type="PANTHER" id="PTHR21320">
    <property type="entry name" value="CYTOCHROME C OXIDASE ASSEMBLY PROTEIN COX11-RELATED"/>
    <property type="match status" value="1"/>
</dbReference>
<organism evidence="9">
    <name type="scientific">Rhipicephalus pulchellus</name>
    <name type="common">Yellow backed tick</name>
    <name type="synonym">Dermacentor pulchellus</name>
    <dbReference type="NCBI Taxonomy" id="72859"/>
    <lineage>
        <taxon>Eukaryota</taxon>
        <taxon>Metazoa</taxon>
        <taxon>Ecdysozoa</taxon>
        <taxon>Arthropoda</taxon>
        <taxon>Chelicerata</taxon>
        <taxon>Arachnida</taxon>
        <taxon>Acari</taxon>
        <taxon>Parasitiformes</taxon>
        <taxon>Ixodida</taxon>
        <taxon>Ixodoidea</taxon>
        <taxon>Ixodidae</taxon>
        <taxon>Rhipicephalinae</taxon>
        <taxon>Rhipicephalus</taxon>
        <taxon>Rhipicephalus</taxon>
    </lineage>
</organism>
<dbReference type="PIRSF" id="PIRSF005413">
    <property type="entry name" value="COX11"/>
    <property type="match status" value="1"/>
</dbReference>
<keyword evidence="5 8" id="KW-0472">Membrane</keyword>
<protein>
    <recommendedName>
        <fullName evidence="7">Cytochrome c oxidase assembly protein COX11, mitochondrial</fullName>
    </recommendedName>
</protein>
<dbReference type="GO" id="GO:0005507">
    <property type="term" value="F:copper ion binding"/>
    <property type="evidence" value="ECO:0007669"/>
    <property type="project" value="InterPro"/>
</dbReference>
<proteinExistence type="evidence at transcript level"/>
<evidence type="ECO:0000256" key="1">
    <source>
        <dbReference type="ARBA" id="ARBA00004007"/>
    </source>
</evidence>
<dbReference type="GO" id="GO:0005743">
    <property type="term" value="C:mitochondrial inner membrane"/>
    <property type="evidence" value="ECO:0007669"/>
    <property type="project" value="UniProtKB-SubCell"/>
</dbReference>
<dbReference type="Gene3D" id="2.60.370.10">
    <property type="entry name" value="Ctag/Cox11"/>
    <property type="match status" value="1"/>
</dbReference>
<evidence type="ECO:0000256" key="7">
    <source>
        <dbReference type="ARBA" id="ARBA00068998"/>
    </source>
</evidence>
<dbReference type="HAMAP" id="MF_00155">
    <property type="entry name" value="CtaG"/>
    <property type="match status" value="1"/>
</dbReference>
<dbReference type="InterPro" id="IPR007533">
    <property type="entry name" value="Cyt_c_oxidase_assmbl_CtaG"/>
</dbReference>